<dbReference type="PANTHER" id="PTHR13296">
    <property type="entry name" value="BCAS2 PROTEIN"/>
    <property type="match status" value="1"/>
</dbReference>
<dbReference type="GO" id="GO:0071011">
    <property type="term" value="C:precatalytic spliceosome"/>
    <property type="evidence" value="ECO:0007669"/>
    <property type="project" value="TreeGrafter"/>
</dbReference>
<name>W6MQ35_9ASCO</name>
<proteinExistence type="inferred from homology"/>
<dbReference type="GO" id="GO:0071013">
    <property type="term" value="C:catalytic step 2 spliceosome"/>
    <property type="evidence" value="ECO:0007669"/>
    <property type="project" value="TreeGrafter"/>
</dbReference>
<dbReference type="GO" id="GO:0000974">
    <property type="term" value="C:Prp19 complex"/>
    <property type="evidence" value="ECO:0007669"/>
    <property type="project" value="TreeGrafter"/>
</dbReference>
<comment type="similarity">
    <text evidence="2">Belongs to the SPF27 family.</text>
</comment>
<evidence type="ECO:0000256" key="7">
    <source>
        <dbReference type="SAM" id="Coils"/>
    </source>
</evidence>
<evidence type="ECO:0000256" key="3">
    <source>
        <dbReference type="ARBA" id="ARBA00022664"/>
    </source>
</evidence>
<keyword evidence="6" id="KW-0539">Nucleus</keyword>
<reference evidence="8" key="1">
    <citation type="submission" date="2013-12" db="EMBL/GenBank/DDBJ databases">
        <authorList>
            <person name="Genoscope - CEA"/>
        </authorList>
    </citation>
    <scope>NUCLEOTIDE SEQUENCE</scope>
    <source>
        <strain evidence="8">CBS 1993</strain>
    </source>
</reference>
<protein>
    <recommendedName>
        <fullName evidence="10">Pre-mRNA-splicing factor SPF27</fullName>
    </recommendedName>
</protein>
<keyword evidence="9" id="KW-1185">Reference proteome</keyword>
<dbReference type="PANTHER" id="PTHR13296:SF0">
    <property type="entry name" value="PRE-MRNA-SPLICING FACTOR SPF27"/>
    <property type="match status" value="1"/>
</dbReference>
<feature type="coiled-coil region" evidence="7">
    <location>
        <begin position="124"/>
        <end position="158"/>
    </location>
</feature>
<gene>
    <name evidence="8" type="ORF">KUCA_T00003335001</name>
</gene>
<keyword evidence="7" id="KW-0175">Coiled coil</keyword>
<dbReference type="HOGENOM" id="CLU_082523_4_1_1"/>
<evidence type="ECO:0000313" key="8">
    <source>
        <dbReference type="EMBL" id="CDK27357.1"/>
    </source>
</evidence>
<dbReference type="GO" id="GO:0008380">
    <property type="term" value="P:RNA splicing"/>
    <property type="evidence" value="ECO:0007669"/>
    <property type="project" value="UniProtKB-KW"/>
</dbReference>
<reference evidence="8" key="2">
    <citation type="submission" date="2014-02" db="EMBL/GenBank/DDBJ databases">
        <title>Complete DNA sequence of /Kuraishia capsulata/ illustrates novel genomic features among budding yeasts (/Saccharomycotina/).</title>
        <authorList>
            <person name="Morales L."/>
            <person name="Noel B."/>
            <person name="Porcel B."/>
            <person name="Marcet-Houben M."/>
            <person name="Hullo M-F."/>
            <person name="Sacerdot C."/>
            <person name="Tekaia F."/>
            <person name="Leh-Louis V."/>
            <person name="Despons L."/>
            <person name="Khanna V."/>
            <person name="Aury J-M."/>
            <person name="Barbe V."/>
            <person name="Couloux A."/>
            <person name="Labadie K."/>
            <person name="Pelletier E."/>
            <person name="Souciet J-L."/>
            <person name="Boekhout T."/>
            <person name="Gabaldon T."/>
            <person name="Wincker P."/>
            <person name="Dujon B."/>
        </authorList>
    </citation>
    <scope>NUCLEOTIDE SEQUENCE</scope>
    <source>
        <strain evidence="8">CBS 1993</strain>
    </source>
</reference>
<dbReference type="STRING" id="1382522.W6MQ35"/>
<dbReference type="OrthoDB" id="205794at2759"/>
<keyword evidence="3" id="KW-0507">mRNA processing</keyword>
<evidence type="ECO:0000313" key="9">
    <source>
        <dbReference type="Proteomes" id="UP000019384"/>
    </source>
</evidence>
<dbReference type="InterPro" id="IPR008409">
    <property type="entry name" value="SPF27"/>
</dbReference>
<evidence type="ECO:0008006" key="10">
    <source>
        <dbReference type="Google" id="ProtNLM"/>
    </source>
</evidence>
<sequence>MAEIRYELLPYIDAEPAEEDMLVVEQSIRKELVGMDTSSLHPEVSESKATKFGSMIESHLDQLITSEQKKEFLDNGLGGVDLSKYSRLTSDTDDSQYDLEKLQMALSYTQMRNRSLTVMMAYGKNKWLVANDELERENESLEAALSTKREQIDEINRERKRRQLDYKPVKEYLEERWSQAVRDCVEVGVECARVELERS</sequence>
<evidence type="ECO:0000256" key="2">
    <source>
        <dbReference type="ARBA" id="ARBA00010788"/>
    </source>
</evidence>
<evidence type="ECO:0000256" key="4">
    <source>
        <dbReference type="ARBA" id="ARBA00022728"/>
    </source>
</evidence>
<comment type="subcellular location">
    <subcellularLocation>
        <location evidence="1">Nucleus</location>
    </subcellularLocation>
</comment>
<evidence type="ECO:0000256" key="6">
    <source>
        <dbReference type="ARBA" id="ARBA00023242"/>
    </source>
</evidence>
<dbReference type="RefSeq" id="XP_022459352.1">
    <property type="nucleotide sequence ID" value="XM_022601739.1"/>
</dbReference>
<dbReference type="Proteomes" id="UP000019384">
    <property type="component" value="Unassembled WGS sequence"/>
</dbReference>
<dbReference type="GeneID" id="34520740"/>
<dbReference type="EMBL" id="HG793128">
    <property type="protein sequence ID" value="CDK27357.1"/>
    <property type="molecule type" value="Genomic_DNA"/>
</dbReference>
<keyword evidence="5" id="KW-0508">mRNA splicing</keyword>
<evidence type="ECO:0000256" key="5">
    <source>
        <dbReference type="ARBA" id="ARBA00023187"/>
    </source>
</evidence>
<dbReference type="Pfam" id="PF05700">
    <property type="entry name" value="BCAS2"/>
    <property type="match status" value="1"/>
</dbReference>
<dbReference type="GO" id="GO:0006397">
    <property type="term" value="P:mRNA processing"/>
    <property type="evidence" value="ECO:0007669"/>
    <property type="project" value="UniProtKB-KW"/>
</dbReference>
<keyword evidence="4" id="KW-0747">Spliceosome</keyword>
<evidence type="ECO:0000256" key="1">
    <source>
        <dbReference type="ARBA" id="ARBA00004123"/>
    </source>
</evidence>
<organism evidence="8 9">
    <name type="scientific">Kuraishia capsulata CBS 1993</name>
    <dbReference type="NCBI Taxonomy" id="1382522"/>
    <lineage>
        <taxon>Eukaryota</taxon>
        <taxon>Fungi</taxon>
        <taxon>Dikarya</taxon>
        <taxon>Ascomycota</taxon>
        <taxon>Saccharomycotina</taxon>
        <taxon>Pichiomycetes</taxon>
        <taxon>Pichiales</taxon>
        <taxon>Pichiaceae</taxon>
        <taxon>Kuraishia</taxon>
    </lineage>
</organism>
<dbReference type="AlphaFoldDB" id="W6MQ35"/>
<accession>W6MQ35</accession>